<name>A0AAD6X6C0_9AGAR</name>
<feature type="region of interest" description="Disordered" evidence="1">
    <location>
        <begin position="279"/>
        <end position="320"/>
    </location>
</feature>
<gene>
    <name evidence="2" type="ORF">C8F04DRAFT_1180847</name>
</gene>
<dbReference type="AlphaFoldDB" id="A0AAD6X6C0"/>
<accession>A0AAD6X6C0</accession>
<organism evidence="2 3">
    <name type="scientific">Mycena alexandri</name>
    <dbReference type="NCBI Taxonomy" id="1745969"/>
    <lineage>
        <taxon>Eukaryota</taxon>
        <taxon>Fungi</taxon>
        <taxon>Dikarya</taxon>
        <taxon>Basidiomycota</taxon>
        <taxon>Agaricomycotina</taxon>
        <taxon>Agaricomycetes</taxon>
        <taxon>Agaricomycetidae</taxon>
        <taxon>Agaricales</taxon>
        <taxon>Marasmiineae</taxon>
        <taxon>Mycenaceae</taxon>
        <taxon>Mycena</taxon>
    </lineage>
</organism>
<evidence type="ECO:0000313" key="3">
    <source>
        <dbReference type="Proteomes" id="UP001218188"/>
    </source>
</evidence>
<evidence type="ECO:0000256" key="1">
    <source>
        <dbReference type="SAM" id="MobiDB-lite"/>
    </source>
</evidence>
<evidence type="ECO:0000313" key="2">
    <source>
        <dbReference type="EMBL" id="KAJ7037130.1"/>
    </source>
</evidence>
<reference evidence="2" key="1">
    <citation type="submission" date="2023-03" db="EMBL/GenBank/DDBJ databases">
        <title>Massive genome expansion in bonnet fungi (Mycena s.s.) driven by repeated elements and novel gene families across ecological guilds.</title>
        <authorList>
            <consortium name="Lawrence Berkeley National Laboratory"/>
            <person name="Harder C.B."/>
            <person name="Miyauchi S."/>
            <person name="Viragh M."/>
            <person name="Kuo A."/>
            <person name="Thoen E."/>
            <person name="Andreopoulos B."/>
            <person name="Lu D."/>
            <person name="Skrede I."/>
            <person name="Drula E."/>
            <person name="Henrissat B."/>
            <person name="Morin E."/>
            <person name="Kohler A."/>
            <person name="Barry K."/>
            <person name="LaButti K."/>
            <person name="Morin E."/>
            <person name="Salamov A."/>
            <person name="Lipzen A."/>
            <person name="Mereny Z."/>
            <person name="Hegedus B."/>
            <person name="Baldrian P."/>
            <person name="Stursova M."/>
            <person name="Weitz H."/>
            <person name="Taylor A."/>
            <person name="Grigoriev I.V."/>
            <person name="Nagy L.G."/>
            <person name="Martin F."/>
            <person name="Kauserud H."/>
        </authorList>
    </citation>
    <scope>NUCLEOTIDE SEQUENCE</scope>
    <source>
        <strain evidence="2">CBHHK200</strain>
    </source>
</reference>
<keyword evidence="3" id="KW-1185">Reference proteome</keyword>
<protein>
    <submittedName>
        <fullName evidence="2">Uncharacterized protein</fullName>
    </submittedName>
</protein>
<feature type="region of interest" description="Disordered" evidence="1">
    <location>
        <begin position="109"/>
        <end position="129"/>
    </location>
</feature>
<proteinExistence type="predicted"/>
<comment type="caution">
    <text evidence="2">The sequence shown here is derived from an EMBL/GenBank/DDBJ whole genome shotgun (WGS) entry which is preliminary data.</text>
</comment>
<dbReference type="EMBL" id="JARJCM010000039">
    <property type="protein sequence ID" value="KAJ7037130.1"/>
    <property type="molecule type" value="Genomic_DNA"/>
</dbReference>
<dbReference type="Proteomes" id="UP001218188">
    <property type="component" value="Unassembled WGS sequence"/>
</dbReference>
<sequence length="454" mass="48842">MYGVGQSAPSLFLESPPQSQLSVAGVEPLKGFDDRKEDIGERGWAPRLPIRNRAVSGVVFAPALTAGYECAGPLNLPGRLLATLGSGSLLPVLLRSGYSADVTALPSTMRPIDDQPLTLPQRRSTPPKAPMSYLKAAATRETCSLRPSAPSRANLTCAVSGVNSNSRGKSCPWGRRRVPSHAAIADSDSVLGASSKYTPSCATATSAWNVDNVCLSKSFRGTGCEIRLSSNSIHASRAASSALTGQELTPLTCRVWLNLLIAIWPVRLICRGAKAAPGKSEALDGADAGDDRDVGELPIDNNRTRNSSGSSGSAPPPFLARNSSLRQRRMEAATEECDWGRVFQPDRQVGAEDELLYVGDAVRQHAQGFHETGLVVAPASRGLVEYEVDERRCLGLRVRRHVAEQVALSRVRPVRRDECASLEGLEGVLEMVDGFVDELLRERKRCHRGRRGTN</sequence>